<gene>
    <name evidence="9" type="ORF">EV383_4788</name>
</gene>
<feature type="transmembrane region" description="Helical" evidence="7">
    <location>
        <begin position="86"/>
        <end position="104"/>
    </location>
</feature>
<dbReference type="Gene3D" id="3.30.565.10">
    <property type="entry name" value="Histidine kinase-like ATPase, C-terminal domain"/>
    <property type="match status" value="1"/>
</dbReference>
<dbReference type="PRINTS" id="PR00344">
    <property type="entry name" value="BCTRLSENSOR"/>
</dbReference>
<evidence type="ECO:0000256" key="7">
    <source>
        <dbReference type="SAM" id="Phobius"/>
    </source>
</evidence>
<dbReference type="SUPFAM" id="SSF55874">
    <property type="entry name" value="ATPase domain of HSP90 chaperone/DNA topoisomerase II/histidine kinase"/>
    <property type="match status" value="1"/>
</dbReference>
<dbReference type="InterPro" id="IPR050980">
    <property type="entry name" value="2C_sensor_his_kinase"/>
</dbReference>
<evidence type="ECO:0000313" key="9">
    <source>
        <dbReference type="EMBL" id="RZT87856.1"/>
    </source>
</evidence>
<feature type="transmembrane region" description="Helical" evidence="7">
    <location>
        <begin position="235"/>
        <end position="252"/>
    </location>
</feature>
<feature type="transmembrane region" description="Helical" evidence="7">
    <location>
        <begin position="116"/>
        <end position="133"/>
    </location>
</feature>
<name>A0A4Q7V0P6_PSEST</name>
<evidence type="ECO:0000256" key="1">
    <source>
        <dbReference type="ARBA" id="ARBA00000085"/>
    </source>
</evidence>
<evidence type="ECO:0000256" key="5">
    <source>
        <dbReference type="ARBA" id="ARBA00022777"/>
    </source>
</evidence>
<keyword evidence="4" id="KW-0808">Transferase</keyword>
<keyword evidence="10" id="KW-1185">Reference proteome</keyword>
<dbReference type="InterPro" id="IPR004358">
    <property type="entry name" value="Sig_transdc_His_kin-like_C"/>
</dbReference>
<dbReference type="EC" id="2.7.13.3" evidence="2"/>
<keyword evidence="5 9" id="KW-0418">Kinase</keyword>
<evidence type="ECO:0000259" key="8">
    <source>
        <dbReference type="PROSITE" id="PS50109"/>
    </source>
</evidence>
<evidence type="ECO:0000256" key="6">
    <source>
        <dbReference type="ARBA" id="ARBA00023012"/>
    </source>
</evidence>
<evidence type="ECO:0000256" key="3">
    <source>
        <dbReference type="ARBA" id="ARBA00022553"/>
    </source>
</evidence>
<comment type="catalytic activity">
    <reaction evidence="1">
        <text>ATP + protein L-histidine = ADP + protein N-phospho-L-histidine.</text>
        <dbReference type="EC" id="2.7.13.3"/>
    </reaction>
</comment>
<dbReference type="Pfam" id="PF02518">
    <property type="entry name" value="HATPase_c"/>
    <property type="match status" value="1"/>
</dbReference>
<dbReference type="PROSITE" id="PS50109">
    <property type="entry name" value="HIS_KIN"/>
    <property type="match status" value="1"/>
</dbReference>
<dbReference type="SMART" id="SM00387">
    <property type="entry name" value="HATPase_c"/>
    <property type="match status" value="1"/>
</dbReference>
<dbReference type="GO" id="GO:0000160">
    <property type="term" value="P:phosphorelay signal transduction system"/>
    <property type="evidence" value="ECO:0007669"/>
    <property type="project" value="UniProtKB-KW"/>
</dbReference>
<dbReference type="AlphaFoldDB" id="A0A4Q7V0P6"/>
<dbReference type="EMBL" id="SHKL01000001">
    <property type="protein sequence ID" value="RZT87856.1"/>
    <property type="molecule type" value="Genomic_DNA"/>
</dbReference>
<feature type="domain" description="Histidine kinase" evidence="8">
    <location>
        <begin position="286"/>
        <end position="496"/>
    </location>
</feature>
<evidence type="ECO:0000313" key="10">
    <source>
        <dbReference type="Proteomes" id="UP000291591"/>
    </source>
</evidence>
<sequence>MAIGVTSVIGRLRRARFVAGQVTDGVAVLALCAIVIAVAGARFVEGRVNLASASVNLTYVAAGLGIAAALTSLFLARLFRDHRPSWFGAALLLYGLVVLPISALMAGEARTSTNRLASLLLLTIALVIMLVGLKPPGRLGNWGGWAILVVGLGLAALLNGTAPTPVTDALSASPFASVVTLVGWTLVAVVFLFDGYRRQSRSRSRLGLGLIVIAVSQLHRQVVPGLPMTNLIYPSLRAIGMAIVLLALLHMARRQITAMESEYDAQEEELGQATLHLERATLLAAERDHELRNGLAGLAGAAHVLSTRGGGDQAEKIRLALLSELGRLRLMLESPLAEQMDATDKEMTEAHGEPDEHLVTPLLERLVLIRQGDLPIVLEADPDLRAATSESVTSHIVTNLLANCARHAPGSPVTVRGRPGDGHTVVVEVRDAGPGLPEGQEERVFERGVHDESKGGSGIGLGYSRDLAVKNGGSLHLRTVQDPVGCLAVLTLPSARP</sequence>
<dbReference type="InterPro" id="IPR005467">
    <property type="entry name" value="His_kinase_dom"/>
</dbReference>
<dbReference type="GO" id="GO:0004673">
    <property type="term" value="F:protein histidine kinase activity"/>
    <property type="evidence" value="ECO:0007669"/>
    <property type="project" value="UniProtKB-EC"/>
</dbReference>
<keyword evidence="7" id="KW-0812">Transmembrane</keyword>
<feature type="transmembrane region" description="Helical" evidence="7">
    <location>
        <begin position="174"/>
        <end position="193"/>
    </location>
</feature>
<dbReference type="PANTHER" id="PTHR44936">
    <property type="entry name" value="SENSOR PROTEIN CREC"/>
    <property type="match status" value="1"/>
</dbReference>
<feature type="transmembrane region" description="Helical" evidence="7">
    <location>
        <begin position="205"/>
        <end position="223"/>
    </location>
</feature>
<comment type="caution">
    <text evidence="9">The sequence shown here is derived from an EMBL/GenBank/DDBJ whole genome shotgun (WGS) entry which is preliminary data.</text>
</comment>
<dbReference type="OrthoDB" id="9786919at2"/>
<dbReference type="InterPro" id="IPR036890">
    <property type="entry name" value="HATPase_C_sf"/>
</dbReference>
<evidence type="ECO:0000256" key="2">
    <source>
        <dbReference type="ARBA" id="ARBA00012438"/>
    </source>
</evidence>
<dbReference type="RefSeq" id="WP_130291948.1">
    <property type="nucleotide sequence ID" value="NZ_SHKL01000001.1"/>
</dbReference>
<feature type="transmembrane region" description="Helical" evidence="7">
    <location>
        <begin position="21"/>
        <end position="44"/>
    </location>
</feature>
<dbReference type="Proteomes" id="UP000291591">
    <property type="component" value="Unassembled WGS sequence"/>
</dbReference>
<protein>
    <recommendedName>
        <fullName evidence="2">histidine kinase</fullName>
        <ecNumber evidence="2">2.7.13.3</ecNumber>
    </recommendedName>
</protein>
<keyword evidence="3" id="KW-0597">Phosphoprotein</keyword>
<keyword evidence="7" id="KW-1133">Transmembrane helix</keyword>
<dbReference type="InterPro" id="IPR003594">
    <property type="entry name" value="HATPase_dom"/>
</dbReference>
<keyword evidence="6" id="KW-0902">Two-component regulatory system</keyword>
<feature type="transmembrane region" description="Helical" evidence="7">
    <location>
        <begin position="145"/>
        <end position="162"/>
    </location>
</feature>
<accession>A0A4Q7V0P6</accession>
<dbReference type="PANTHER" id="PTHR44936:SF9">
    <property type="entry name" value="SENSOR PROTEIN CREC"/>
    <property type="match status" value="1"/>
</dbReference>
<reference evidence="9 10" key="1">
    <citation type="submission" date="2019-02" db="EMBL/GenBank/DDBJ databases">
        <title>Sequencing the genomes of 1000 actinobacteria strains.</title>
        <authorList>
            <person name="Klenk H.-P."/>
        </authorList>
    </citation>
    <scope>NUCLEOTIDE SEQUENCE [LARGE SCALE GENOMIC DNA]</scope>
    <source>
        <strain evidence="9 10">DSM 45779</strain>
    </source>
</reference>
<dbReference type="CDD" id="cd00075">
    <property type="entry name" value="HATPase"/>
    <property type="match status" value="1"/>
</dbReference>
<organism evidence="9 10">
    <name type="scientific">Pseudonocardia sediminis</name>
    <dbReference type="NCBI Taxonomy" id="1397368"/>
    <lineage>
        <taxon>Bacteria</taxon>
        <taxon>Bacillati</taxon>
        <taxon>Actinomycetota</taxon>
        <taxon>Actinomycetes</taxon>
        <taxon>Pseudonocardiales</taxon>
        <taxon>Pseudonocardiaceae</taxon>
        <taxon>Pseudonocardia</taxon>
    </lineage>
</organism>
<feature type="transmembrane region" description="Helical" evidence="7">
    <location>
        <begin position="56"/>
        <end position="79"/>
    </location>
</feature>
<evidence type="ECO:0000256" key="4">
    <source>
        <dbReference type="ARBA" id="ARBA00022679"/>
    </source>
</evidence>
<keyword evidence="7" id="KW-0472">Membrane</keyword>
<proteinExistence type="predicted"/>